<dbReference type="PANTHER" id="PTHR23150">
    <property type="entry name" value="SULFATASE MODIFYING FACTOR 1, 2"/>
    <property type="match status" value="1"/>
</dbReference>
<evidence type="ECO:0000256" key="1">
    <source>
        <dbReference type="SAM" id="MobiDB-lite"/>
    </source>
</evidence>
<evidence type="ECO:0000259" key="2">
    <source>
        <dbReference type="Pfam" id="PF03781"/>
    </source>
</evidence>
<comment type="caution">
    <text evidence="3">The sequence shown here is derived from an EMBL/GenBank/DDBJ whole genome shotgun (WGS) entry which is preliminary data.</text>
</comment>
<name>A0A8J6TKB7_9CHLR</name>
<dbReference type="PANTHER" id="PTHR23150:SF19">
    <property type="entry name" value="FORMYLGLYCINE-GENERATING ENZYME"/>
    <property type="match status" value="1"/>
</dbReference>
<organism evidence="3 4">
    <name type="scientific">Candidatus Desulfolinea nitratireducens</name>
    <dbReference type="NCBI Taxonomy" id="2841698"/>
    <lineage>
        <taxon>Bacteria</taxon>
        <taxon>Bacillati</taxon>
        <taxon>Chloroflexota</taxon>
        <taxon>Anaerolineae</taxon>
        <taxon>Anaerolineales</taxon>
        <taxon>Anaerolineales incertae sedis</taxon>
        <taxon>Candidatus Desulfolinea</taxon>
    </lineage>
</organism>
<dbReference type="Pfam" id="PF03781">
    <property type="entry name" value="FGE-sulfatase"/>
    <property type="match status" value="1"/>
</dbReference>
<dbReference type="InterPro" id="IPR051043">
    <property type="entry name" value="Sulfatase_Mod_Factor_Kinase"/>
</dbReference>
<sequence length="266" mass="30005">MNDLKLNFVKIPASEFTMGSKRPHDRDADNTEMPAQVLHVSDYYIMKFPVTNVQYNQFVQAIGCRPPLFWPDGEYPAELADHPVVGVSYFDAMAFCAWASEMTGLPVRLPTEPEWEKAARGPEIRVFSWGDDWDKGICNTSEEKNNGTSKVGQFSPQGDSPYGIADMGGNVQEWSSSLYGSYPYNPTDGREEHVYDLHKEDILPKWLETGCTSVPNSVEASIGKSVIRGGSWRETKFRARCAYRSWAAPMHRSDDTGFRCCHEPKE</sequence>
<dbReference type="InterPro" id="IPR016187">
    <property type="entry name" value="CTDL_fold"/>
</dbReference>
<proteinExistence type="predicted"/>
<dbReference type="Gene3D" id="3.90.1580.10">
    <property type="entry name" value="paralog of FGE (formylglycine-generating enzyme)"/>
    <property type="match status" value="1"/>
</dbReference>
<feature type="domain" description="Sulfatase-modifying factor enzyme-like" evidence="2">
    <location>
        <begin position="8"/>
        <end position="260"/>
    </location>
</feature>
<protein>
    <submittedName>
        <fullName evidence="3">Formylglycine-generating enzyme family protein</fullName>
    </submittedName>
</protein>
<evidence type="ECO:0000313" key="4">
    <source>
        <dbReference type="Proteomes" id="UP000614469"/>
    </source>
</evidence>
<dbReference type="GO" id="GO:0120147">
    <property type="term" value="F:formylglycine-generating oxidase activity"/>
    <property type="evidence" value="ECO:0007669"/>
    <property type="project" value="TreeGrafter"/>
</dbReference>
<evidence type="ECO:0000313" key="3">
    <source>
        <dbReference type="EMBL" id="MBC8336734.1"/>
    </source>
</evidence>
<dbReference type="EMBL" id="JACNJN010000187">
    <property type="protein sequence ID" value="MBC8336734.1"/>
    <property type="molecule type" value="Genomic_DNA"/>
</dbReference>
<dbReference type="InterPro" id="IPR042095">
    <property type="entry name" value="SUMF_sf"/>
</dbReference>
<feature type="region of interest" description="Disordered" evidence="1">
    <location>
        <begin position="140"/>
        <end position="166"/>
    </location>
</feature>
<accession>A0A8J6TKB7</accession>
<reference evidence="3 4" key="1">
    <citation type="submission" date="2020-08" db="EMBL/GenBank/DDBJ databases">
        <title>Bridging the membrane lipid divide: bacteria of the FCB group superphylum have the potential to synthesize archaeal ether lipids.</title>
        <authorList>
            <person name="Villanueva L."/>
            <person name="Von Meijenfeldt F.A.B."/>
            <person name="Westbye A.B."/>
            <person name="Yadav S."/>
            <person name="Hopmans E.C."/>
            <person name="Dutilh B.E."/>
            <person name="Sinninghe Damste J.S."/>
        </authorList>
    </citation>
    <scope>NUCLEOTIDE SEQUENCE [LARGE SCALE GENOMIC DNA]</scope>
    <source>
        <strain evidence="3">NIOZ-UU36</strain>
    </source>
</reference>
<dbReference type="AlphaFoldDB" id="A0A8J6TKB7"/>
<feature type="compositionally biased region" description="Polar residues" evidence="1">
    <location>
        <begin position="146"/>
        <end position="158"/>
    </location>
</feature>
<gene>
    <name evidence="3" type="ORF">H8E29_15840</name>
</gene>
<dbReference type="InterPro" id="IPR005532">
    <property type="entry name" value="SUMF_dom"/>
</dbReference>
<dbReference type="Proteomes" id="UP000614469">
    <property type="component" value="Unassembled WGS sequence"/>
</dbReference>
<dbReference type="SUPFAM" id="SSF56436">
    <property type="entry name" value="C-type lectin-like"/>
    <property type="match status" value="1"/>
</dbReference>